<evidence type="ECO:0000259" key="1">
    <source>
        <dbReference type="Pfam" id="PF00561"/>
    </source>
</evidence>
<dbReference type="InterPro" id="IPR050266">
    <property type="entry name" value="AB_hydrolase_sf"/>
</dbReference>
<dbReference type="Pfam" id="PF00561">
    <property type="entry name" value="Abhydrolase_1"/>
    <property type="match status" value="1"/>
</dbReference>
<dbReference type="EMBL" id="JAUKPO010000059">
    <property type="protein sequence ID" value="MDO1451432.1"/>
    <property type="molecule type" value="Genomic_DNA"/>
</dbReference>
<reference evidence="2" key="1">
    <citation type="submission" date="2023-07" db="EMBL/GenBank/DDBJ databases">
        <title>The genome sequence of Rhodocytophaga aerolata KACC 12507.</title>
        <authorList>
            <person name="Zhang X."/>
        </authorList>
    </citation>
    <scope>NUCLEOTIDE SEQUENCE</scope>
    <source>
        <strain evidence="2">KACC 12507</strain>
    </source>
</reference>
<evidence type="ECO:0000313" key="2">
    <source>
        <dbReference type="EMBL" id="MDO1451432.1"/>
    </source>
</evidence>
<gene>
    <name evidence="2" type="ORF">Q0590_34475</name>
</gene>
<dbReference type="InterPro" id="IPR000073">
    <property type="entry name" value="AB_hydrolase_1"/>
</dbReference>
<comment type="caution">
    <text evidence="2">The sequence shown here is derived from an EMBL/GenBank/DDBJ whole genome shotgun (WGS) entry which is preliminary data.</text>
</comment>
<name>A0ABT8RH43_9BACT</name>
<dbReference type="RefSeq" id="WP_302042230.1">
    <property type="nucleotide sequence ID" value="NZ_JAUKPO010000059.1"/>
</dbReference>
<keyword evidence="2" id="KW-0378">Hydrolase</keyword>
<dbReference type="Proteomes" id="UP001168528">
    <property type="component" value="Unassembled WGS sequence"/>
</dbReference>
<evidence type="ECO:0000313" key="3">
    <source>
        <dbReference type="Proteomes" id="UP001168528"/>
    </source>
</evidence>
<protein>
    <submittedName>
        <fullName evidence="2">Alpha/beta hydrolase</fullName>
    </submittedName>
</protein>
<dbReference type="SUPFAM" id="SSF53474">
    <property type="entry name" value="alpha/beta-Hydrolases"/>
    <property type="match status" value="1"/>
</dbReference>
<dbReference type="PRINTS" id="PR00111">
    <property type="entry name" value="ABHYDROLASE"/>
</dbReference>
<dbReference type="Gene3D" id="3.40.50.1820">
    <property type="entry name" value="alpha/beta hydrolase"/>
    <property type="match status" value="1"/>
</dbReference>
<dbReference type="PANTHER" id="PTHR43798:SF33">
    <property type="entry name" value="HYDROLASE, PUTATIVE (AFU_ORTHOLOGUE AFUA_2G14860)-RELATED"/>
    <property type="match status" value="1"/>
</dbReference>
<sequence>MAQKIILFISFYCCLLTLKAIGQSRFISLDGAKIFTITKGLEKRKAGQPVIVFESGLGTPVDNWDTILDQAASLAPVVAYDRPGIGQSEADQEMPTTKNVADKLRRILQTLKLEPPYLLVGHSLGGAYVRGFALYYPTELAGLVIIDPADFTETNTDWGLQFEALGYSQAKIDSMVTKRRQEAYVPIREAPLSIQEEYKILFDLRKADFTEMRSTPLPNIPVAMVVSGGYFPAPKATATDEALFHTKMKYRMARWINLVNTIPKGRFFYHASAGHFVHRDDPELVMASIRIVLMDYEQERAANKEKRN</sequence>
<dbReference type="InterPro" id="IPR029058">
    <property type="entry name" value="AB_hydrolase_fold"/>
</dbReference>
<dbReference type="PANTHER" id="PTHR43798">
    <property type="entry name" value="MONOACYLGLYCEROL LIPASE"/>
    <property type="match status" value="1"/>
</dbReference>
<accession>A0ABT8RH43</accession>
<feature type="domain" description="AB hydrolase-1" evidence="1">
    <location>
        <begin position="49"/>
        <end position="162"/>
    </location>
</feature>
<proteinExistence type="predicted"/>
<organism evidence="2 3">
    <name type="scientific">Rhodocytophaga aerolata</name>
    <dbReference type="NCBI Taxonomy" id="455078"/>
    <lineage>
        <taxon>Bacteria</taxon>
        <taxon>Pseudomonadati</taxon>
        <taxon>Bacteroidota</taxon>
        <taxon>Cytophagia</taxon>
        <taxon>Cytophagales</taxon>
        <taxon>Rhodocytophagaceae</taxon>
        <taxon>Rhodocytophaga</taxon>
    </lineage>
</organism>
<keyword evidence="3" id="KW-1185">Reference proteome</keyword>
<dbReference type="GO" id="GO:0016787">
    <property type="term" value="F:hydrolase activity"/>
    <property type="evidence" value="ECO:0007669"/>
    <property type="project" value="UniProtKB-KW"/>
</dbReference>